<feature type="region of interest" description="Disordered" evidence="1">
    <location>
        <begin position="293"/>
        <end position="331"/>
    </location>
</feature>
<organism evidence="3 4">
    <name type="scientific">Theileria equi strain WA</name>
    <dbReference type="NCBI Taxonomy" id="1537102"/>
    <lineage>
        <taxon>Eukaryota</taxon>
        <taxon>Sar</taxon>
        <taxon>Alveolata</taxon>
        <taxon>Apicomplexa</taxon>
        <taxon>Aconoidasida</taxon>
        <taxon>Piroplasmida</taxon>
        <taxon>Theileriidae</taxon>
        <taxon>Theileria</taxon>
    </lineage>
</organism>
<gene>
    <name evidence="3" type="ORF">BEWA_000510</name>
</gene>
<dbReference type="RefSeq" id="XP_004830312.1">
    <property type="nucleotide sequence ID" value="XM_004830255.1"/>
</dbReference>
<dbReference type="VEuPathDB" id="PiroplasmaDB:BEWA_000510"/>
<dbReference type="KEGG" id="beq:BEWA_000510"/>
<protein>
    <submittedName>
        <fullName evidence="3">Signal peptide-containing protein</fullName>
    </submittedName>
</protein>
<keyword evidence="4" id="KW-1185">Reference proteome</keyword>
<feature type="region of interest" description="Disordered" evidence="1">
    <location>
        <begin position="346"/>
        <end position="371"/>
    </location>
</feature>
<keyword evidence="2" id="KW-0732">Signal</keyword>
<evidence type="ECO:0000256" key="1">
    <source>
        <dbReference type="SAM" id="MobiDB-lite"/>
    </source>
</evidence>
<feature type="compositionally biased region" description="Basic and acidic residues" evidence="1">
    <location>
        <begin position="299"/>
        <end position="311"/>
    </location>
</feature>
<reference evidence="3 4" key="1">
    <citation type="journal article" date="2012" name="BMC Genomics">
        <title>Comparative genomic analysis and phylogenetic position of Theileria equi.</title>
        <authorList>
            <person name="Kappmeyer L.S."/>
            <person name="Thiagarajan M."/>
            <person name="Herndon D.R."/>
            <person name="Ramsay J.D."/>
            <person name="Caler E."/>
            <person name="Djikeng A."/>
            <person name="Gillespie J.J."/>
            <person name="Lau A.O."/>
            <person name="Roalson E.H."/>
            <person name="Silva J.C."/>
            <person name="Silva M.G."/>
            <person name="Suarez C.E."/>
            <person name="Ueti M.W."/>
            <person name="Nene V.M."/>
            <person name="Mealey R.H."/>
            <person name="Knowles D.P."/>
            <person name="Brayton K.A."/>
        </authorList>
    </citation>
    <scope>NUCLEOTIDE SEQUENCE [LARGE SCALE GENOMIC DNA]</scope>
    <source>
        <strain evidence="3 4">WA</strain>
    </source>
</reference>
<proteinExistence type="predicted"/>
<evidence type="ECO:0000313" key="3">
    <source>
        <dbReference type="EMBL" id="AFZ80646.1"/>
    </source>
</evidence>
<evidence type="ECO:0000256" key="2">
    <source>
        <dbReference type="SAM" id="SignalP"/>
    </source>
</evidence>
<sequence>MKRYLVIQSLVLSLTIASLKRACAGKYKDRIPINFDISCELPFCVLTRPSIKVTSGNYYYIKRSLSTSYRIDKILDKGQVILDGDPKDLERMLFIVHLDNGQRYLRVVTKSKYRNTVERRIQEFISFPKNPKFMSVVRTHVELDIFSQSNTSIIVVIDNYQAKTKRFSIRPEMKLRYTIGVVRNFSQILNCRVQGLIERTVIMEGKGTPSIVIVSIYADGDQTVERYKSSEEKEKGFVMESRKLTEIFTQPSDEKDIYENPLSGLNITLIGSVSTPTTLNDVIIESSCMASTSASGEKQNLRAGEKRKFPEDSSETVSIESIQTHPQPIEPTKRMDCKFANVANMFTRPEERREPSTSTHTYSDPKSFEISEDDSSMHSFANSIDYQQWQYIAEGLNTTNSLEEHPPTSSTQNVTEFLDLDNQQWSYGPENIPAFDANTFQGSESNFMPMAENTVESLWMNEGANMGYTMQNQLQYTQYDGNIGYYQQWYHH</sequence>
<dbReference type="GeneID" id="15806332"/>
<accession>L0B058</accession>
<evidence type="ECO:0000313" key="4">
    <source>
        <dbReference type="Proteomes" id="UP000031512"/>
    </source>
</evidence>
<name>L0B058_THEEQ</name>
<dbReference type="AlphaFoldDB" id="L0B058"/>
<dbReference type="Proteomes" id="UP000031512">
    <property type="component" value="Chromosome 3"/>
</dbReference>
<feature type="compositionally biased region" description="Polar residues" evidence="1">
    <location>
        <begin position="315"/>
        <end position="326"/>
    </location>
</feature>
<feature type="chain" id="PRO_5003939420" evidence="2">
    <location>
        <begin position="25"/>
        <end position="492"/>
    </location>
</feature>
<dbReference type="EMBL" id="CP001670">
    <property type="protein sequence ID" value="AFZ80646.1"/>
    <property type="molecule type" value="Genomic_DNA"/>
</dbReference>
<feature type="signal peptide" evidence="2">
    <location>
        <begin position="1"/>
        <end position="24"/>
    </location>
</feature>